<name>A0A2D6LPS1_9ARCH</name>
<protein>
    <submittedName>
        <fullName evidence="1">Uncharacterized protein</fullName>
    </submittedName>
</protein>
<dbReference type="EMBL" id="NZBD01000011">
    <property type="protein sequence ID" value="MAG18190.1"/>
    <property type="molecule type" value="Genomic_DNA"/>
</dbReference>
<dbReference type="Proteomes" id="UP000226712">
    <property type="component" value="Unassembled WGS sequence"/>
</dbReference>
<reference evidence="2" key="1">
    <citation type="submission" date="2017-09" db="EMBL/GenBank/DDBJ databases">
        <title>The Reconstruction of 2,631 Draft Metagenome-Assembled Genomes from the Global Oceans.</title>
        <authorList>
            <person name="Tully B.J."/>
            <person name="Graham E.D."/>
            <person name="Heidelberg J.F."/>
        </authorList>
    </citation>
    <scope>NUCLEOTIDE SEQUENCE [LARGE SCALE GENOMIC DNA]</scope>
</reference>
<organism evidence="1 2">
    <name type="scientific">Candidatus Iainarchaeum sp</name>
    <dbReference type="NCBI Taxonomy" id="3101447"/>
    <lineage>
        <taxon>Archaea</taxon>
        <taxon>Candidatus Iainarchaeota</taxon>
        <taxon>Candidatus Iainarchaeia</taxon>
        <taxon>Candidatus Iainarchaeales</taxon>
        <taxon>Candidatus Iainarchaeaceae</taxon>
        <taxon>Candidatus Iainarchaeum</taxon>
    </lineage>
</organism>
<sequence>MVPQKPESRRTFMKRGAVFGLALLGTKSAKAYVPQKFRIQNKIETMVKEQKVQTRKRLEPVLIENIRARMLSILKTNKTDEKLNQLLNAKNSQSAKNNYKEDLFEKLEKASLQNALEHIAELETAVAITRVFLTERELIETMGLSPEFIKKLEETSQFLIQLRDPAYEILYRKIEEQQRMNQLDILMRKE</sequence>
<dbReference type="PROSITE" id="PS51318">
    <property type="entry name" value="TAT"/>
    <property type="match status" value="1"/>
</dbReference>
<evidence type="ECO:0000313" key="2">
    <source>
        <dbReference type="Proteomes" id="UP000226712"/>
    </source>
</evidence>
<accession>A0A2D6LPS1</accession>
<proteinExistence type="predicted"/>
<gene>
    <name evidence="1" type="ORF">CL944_01815</name>
</gene>
<dbReference type="InterPro" id="IPR006311">
    <property type="entry name" value="TAT_signal"/>
</dbReference>
<dbReference type="AlphaFoldDB" id="A0A2D6LPS1"/>
<evidence type="ECO:0000313" key="1">
    <source>
        <dbReference type="EMBL" id="MAG18190.1"/>
    </source>
</evidence>
<comment type="caution">
    <text evidence="1">The sequence shown here is derived from an EMBL/GenBank/DDBJ whole genome shotgun (WGS) entry which is preliminary data.</text>
</comment>